<organism evidence="1">
    <name type="scientific">Solanum chacoense</name>
    <name type="common">Chaco potato</name>
    <dbReference type="NCBI Taxonomy" id="4108"/>
    <lineage>
        <taxon>Eukaryota</taxon>
        <taxon>Viridiplantae</taxon>
        <taxon>Streptophyta</taxon>
        <taxon>Embryophyta</taxon>
        <taxon>Tracheophyta</taxon>
        <taxon>Spermatophyta</taxon>
        <taxon>Magnoliopsida</taxon>
        <taxon>eudicotyledons</taxon>
        <taxon>Gunneridae</taxon>
        <taxon>Pentapetalae</taxon>
        <taxon>asterids</taxon>
        <taxon>lamiids</taxon>
        <taxon>Solanales</taxon>
        <taxon>Solanaceae</taxon>
        <taxon>Solanoideae</taxon>
        <taxon>Solaneae</taxon>
        <taxon>Solanum</taxon>
    </lineage>
</organism>
<protein>
    <submittedName>
        <fullName evidence="1">Putative ovule protein</fullName>
    </submittedName>
</protein>
<accession>A0A0V0IAH1</accession>
<name>A0A0V0IAH1_SOLCH</name>
<dbReference type="CDD" id="cd00303">
    <property type="entry name" value="retropepsin_like"/>
    <property type="match status" value="1"/>
</dbReference>
<dbReference type="Pfam" id="PF08284">
    <property type="entry name" value="RVP_2"/>
    <property type="match status" value="1"/>
</dbReference>
<sequence>MGALVTLSWVMQRRRPLIDSGSTHSFVSPQVIKALRLSIVPYYTRMKVTVANEQIMYTLLSKFSVANARGAILFLTIECSKLEVAIWCWVCTR</sequence>
<reference evidence="1" key="1">
    <citation type="submission" date="2015-12" db="EMBL/GenBank/DDBJ databases">
        <title>Gene expression during late stages of embryo sac development: a critical building block for successful pollen-pistil interactions.</title>
        <authorList>
            <person name="Liu Y."/>
            <person name="Joly V."/>
            <person name="Sabar M."/>
            <person name="Matton D.P."/>
        </authorList>
    </citation>
    <scope>NUCLEOTIDE SEQUENCE</scope>
</reference>
<proteinExistence type="predicted"/>
<evidence type="ECO:0000313" key="1">
    <source>
        <dbReference type="EMBL" id="JAP29008.1"/>
    </source>
</evidence>
<dbReference type="AlphaFoldDB" id="A0A0V0IAH1"/>
<dbReference type="EMBL" id="GEDG01009542">
    <property type="protein sequence ID" value="JAP29008.1"/>
    <property type="molecule type" value="Transcribed_RNA"/>
</dbReference>